<proteinExistence type="predicted"/>
<name>A0A7W7KDM9_9SPHN</name>
<protein>
    <submittedName>
        <fullName evidence="2">Conjugal transfer pilus assembly protein TraW</fullName>
    </submittedName>
</protein>
<dbReference type="Proteomes" id="UP000555448">
    <property type="component" value="Unassembled WGS sequence"/>
</dbReference>
<feature type="chain" id="PRO_5031246193" evidence="1">
    <location>
        <begin position="21"/>
        <end position="217"/>
    </location>
</feature>
<keyword evidence="3" id="KW-1185">Reference proteome</keyword>
<dbReference type="EMBL" id="JACHLR010000024">
    <property type="protein sequence ID" value="MBB4860535.1"/>
    <property type="molecule type" value="Genomic_DNA"/>
</dbReference>
<feature type="signal peptide" evidence="1">
    <location>
        <begin position="1"/>
        <end position="20"/>
    </location>
</feature>
<dbReference type="AlphaFoldDB" id="A0A7W7KDM9"/>
<evidence type="ECO:0000313" key="2">
    <source>
        <dbReference type="EMBL" id="MBB4860535.1"/>
    </source>
</evidence>
<dbReference type="RefSeq" id="WP_184249492.1">
    <property type="nucleotide sequence ID" value="NZ_JACHLR010000024.1"/>
</dbReference>
<gene>
    <name evidence="2" type="ORF">HNO88_003879</name>
</gene>
<evidence type="ECO:0000256" key="1">
    <source>
        <dbReference type="SAM" id="SignalP"/>
    </source>
</evidence>
<reference evidence="2 3" key="1">
    <citation type="submission" date="2020-08" db="EMBL/GenBank/DDBJ databases">
        <title>Functional genomics of gut bacteria from endangered species of beetles.</title>
        <authorList>
            <person name="Carlos-Shanley C."/>
        </authorList>
    </citation>
    <scope>NUCLEOTIDE SEQUENCE [LARGE SCALE GENOMIC DNA]</scope>
    <source>
        <strain evidence="2 3">S00245</strain>
    </source>
</reference>
<comment type="caution">
    <text evidence="2">The sequence shown here is derived from an EMBL/GenBank/DDBJ whole genome shotgun (WGS) entry which is preliminary data.</text>
</comment>
<dbReference type="InterPro" id="IPR014114">
    <property type="entry name" value="TraW"/>
</dbReference>
<accession>A0A7W7KDM9</accession>
<keyword evidence="1" id="KW-0732">Signal</keyword>
<evidence type="ECO:0000313" key="3">
    <source>
        <dbReference type="Proteomes" id="UP000555448"/>
    </source>
</evidence>
<sequence length="217" mass="23709">MKLRLAFGALTALAIGPALPSLSPAAASDLGTLGQTWPIAEPDLLETMHARLLRAQQTGELDRMNQEFSARAQRKVMRPDPVPGLSHAQEPREWEYDPAITVANDIRDAKGNLIAARGARINPLNLVALPRNLAFIDGDSPEELAWAARQGNDAKAMIIMVKGSPFEQMKAQQRRFYFDQGGALTTKFGIRHTPALVRQRGDVLVVGEVVLKREAGV</sequence>
<dbReference type="NCBIfam" id="TIGR02743">
    <property type="entry name" value="TraW"/>
    <property type="match status" value="1"/>
</dbReference>
<organism evidence="2 3">
    <name type="scientific">Novosphingobium chloroacetimidivorans</name>
    <dbReference type="NCBI Taxonomy" id="1428314"/>
    <lineage>
        <taxon>Bacteria</taxon>
        <taxon>Pseudomonadati</taxon>
        <taxon>Pseudomonadota</taxon>
        <taxon>Alphaproteobacteria</taxon>
        <taxon>Sphingomonadales</taxon>
        <taxon>Sphingomonadaceae</taxon>
        <taxon>Novosphingobium</taxon>
    </lineage>
</organism>